<sequence>MIPPLEIAHAAHLARHPKERPMTMPTFTSPLTELPEGARLRSVTGRPAPIAGRTALRVELTDDITAHGTPGVDYVDQATFVELPVTLRTGVIEVDILSRLNGKTDFPSRAFAGIVFHVQEDASAFQSVYLRPLNGRKVNPPTPRDQRAIQYFAYPDWPFDRLRTERPDGPHEAGADIGPDEWNTLRVDIGEAQITATVNDVEVLDIDRPLIPPHSGTVGLFVDIGTEAFFSRLTVSTPT</sequence>
<dbReference type="Proteomes" id="UP000317209">
    <property type="component" value="Unassembled WGS sequence"/>
</dbReference>
<feature type="domain" description="3-keto-alpha-glucoside-1,2-lyase/3-keto-2-hydroxy-glucal hydratase" evidence="1">
    <location>
        <begin position="109"/>
        <end position="234"/>
    </location>
</feature>
<proteinExistence type="predicted"/>
<keyword evidence="3" id="KW-1185">Reference proteome</keyword>
<dbReference type="InterPro" id="IPR010496">
    <property type="entry name" value="AL/BT2_dom"/>
</dbReference>
<dbReference type="Pfam" id="PF06439">
    <property type="entry name" value="3keto-disac_hyd"/>
    <property type="match status" value="1"/>
</dbReference>
<name>A0A543BL40_9MICO</name>
<gene>
    <name evidence="2" type="ORF">FB560_1156</name>
</gene>
<comment type="caution">
    <text evidence="2">The sequence shown here is derived from an EMBL/GenBank/DDBJ whole genome shotgun (WGS) entry which is preliminary data.</text>
</comment>
<dbReference type="Gene3D" id="2.60.120.560">
    <property type="entry name" value="Exo-inulinase, domain 1"/>
    <property type="match status" value="1"/>
</dbReference>
<accession>A0A543BL40</accession>
<dbReference type="AlphaFoldDB" id="A0A543BL40"/>
<dbReference type="GO" id="GO:0016787">
    <property type="term" value="F:hydrolase activity"/>
    <property type="evidence" value="ECO:0007669"/>
    <property type="project" value="InterPro"/>
</dbReference>
<reference evidence="2 3" key="1">
    <citation type="submission" date="2019-06" db="EMBL/GenBank/DDBJ databases">
        <title>Sequencing the genomes of 1000 actinobacteria strains.</title>
        <authorList>
            <person name="Klenk H.-P."/>
        </authorList>
    </citation>
    <scope>NUCLEOTIDE SEQUENCE [LARGE SCALE GENOMIC DNA]</scope>
    <source>
        <strain evidence="2 3">DSM 20169</strain>
    </source>
</reference>
<dbReference type="EMBL" id="VFOX01000001">
    <property type="protein sequence ID" value="TQL85539.1"/>
    <property type="molecule type" value="Genomic_DNA"/>
</dbReference>
<evidence type="ECO:0000259" key="1">
    <source>
        <dbReference type="Pfam" id="PF06439"/>
    </source>
</evidence>
<evidence type="ECO:0000313" key="2">
    <source>
        <dbReference type="EMBL" id="TQL85539.1"/>
    </source>
</evidence>
<protein>
    <submittedName>
        <fullName evidence="2">Uncharacterized protein DUF1080</fullName>
    </submittedName>
</protein>
<evidence type="ECO:0000313" key="3">
    <source>
        <dbReference type="Proteomes" id="UP000317209"/>
    </source>
</evidence>
<organism evidence="2 3">
    <name type="scientific">Microbacterium saperdae</name>
    <dbReference type="NCBI Taxonomy" id="69368"/>
    <lineage>
        <taxon>Bacteria</taxon>
        <taxon>Bacillati</taxon>
        <taxon>Actinomycetota</taxon>
        <taxon>Actinomycetes</taxon>
        <taxon>Micrococcales</taxon>
        <taxon>Microbacteriaceae</taxon>
        <taxon>Microbacterium</taxon>
    </lineage>
</organism>